<keyword evidence="6" id="KW-0472">Membrane</keyword>
<organism evidence="8 9">
    <name type="scientific">Capsicum annuum</name>
    <name type="common">Capsicum pepper</name>
    <dbReference type="NCBI Taxonomy" id="4072"/>
    <lineage>
        <taxon>Eukaryota</taxon>
        <taxon>Viridiplantae</taxon>
        <taxon>Streptophyta</taxon>
        <taxon>Embryophyta</taxon>
        <taxon>Tracheophyta</taxon>
        <taxon>Spermatophyta</taxon>
        <taxon>Magnoliopsida</taxon>
        <taxon>eudicotyledons</taxon>
        <taxon>Gunneridae</taxon>
        <taxon>Pentapetalae</taxon>
        <taxon>asterids</taxon>
        <taxon>lamiids</taxon>
        <taxon>Solanales</taxon>
        <taxon>Solanaceae</taxon>
        <taxon>Solanoideae</taxon>
        <taxon>Capsiceae</taxon>
        <taxon>Capsicum</taxon>
    </lineage>
</organism>
<evidence type="ECO:0000256" key="1">
    <source>
        <dbReference type="ARBA" id="ARBA00004236"/>
    </source>
</evidence>
<keyword evidence="5" id="KW-0677">Repeat</keyword>
<comment type="subcellular location">
    <subcellularLocation>
        <location evidence="1">Cell membrane</location>
    </subcellularLocation>
</comment>
<dbReference type="AlphaFoldDB" id="A0A2G2Y1I1"/>
<evidence type="ECO:0000256" key="6">
    <source>
        <dbReference type="ARBA" id="ARBA00023136"/>
    </source>
</evidence>
<gene>
    <name evidence="8" type="ORF">T459_32529</name>
</gene>
<dbReference type="InterPro" id="IPR032675">
    <property type="entry name" value="LRR_dom_sf"/>
</dbReference>
<dbReference type="SUPFAM" id="SSF52058">
    <property type="entry name" value="L domain-like"/>
    <property type="match status" value="1"/>
</dbReference>
<dbReference type="Gene3D" id="3.80.10.10">
    <property type="entry name" value="Ribonuclease Inhibitor"/>
    <property type="match status" value="2"/>
</dbReference>
<evidence type="ECO:0000256" key="7">
    <source>
        <dbReference type="ARBA" id="ARBA00023180"/>
    </source>
</evidence>
<dbReference type="FunFam" id="3.80.10.10:FF:000383">
    <property type="entry name" value="Leucine-rich repeat receptor protein kinase EMS1"/>
    <property type="match status" value="1"/>
</dbReference>
<evidence type="ECO:0000313" key="9">
    <source>
        <dbReference type="Proteomes" id="UP000222542"/>
    </source>
</evidence>
<keyword evidence="7" id="KW-0325">Glycoprotein</keyword>
<protein>
    <submittedName>
        <fullName evidence="8">Uncharacterized protein</fullName>
    </submittedName>
</protein>
<name>A0A2G2Y1I1_CAPAN</name>
<evidence type="ECO:0000256" key="3">
    <source>
        <dbReference type="ARBA" id="ARBA00022614"/>
    </source>
</evidence>
<dbReference type="PANTHER" id="PTHR48065">
    <property type="entry name" value="OS10G0469600 PROTEIN"/>
    <property type="match status" value="1"/>
</dbReference>
<dbReference type="InterPro" id="IPR001611">
    <property type="entry name" value="Leu-rich_rpt"/>
</dbReference>
<sequence>MALTSRIPRGFANLSFLVSLDMGSNNFQGNLPREMAHLRQLKFLDSSVNSFNGKIPSWFGFLHQIQVLNLRNNSFTGSIASSFSNMSTLETLNMNFNSIEGKIPKVIGKLINLRVLKLEGIVPQEIENLNNLMELLMQKNQITGSVPISIFNISSLQILSLWKNNLSGFLPREIGNLTKMQILQLSGNKLIGKMTNESQMMDAITFVGATNIGTSSCTNASPTMTPAEKPKKFSGIDFKRWQNYILSGLQDDLYNVYSGPKTSKELWGELQVIIHDLLAEGLIVNDVFQVAAIVEKLPPLWKDFKNYLKHKGKVMTVEELIIRLRIEEDNEDAKRRKKIEQGSNQPKKKFKGKFVNYGKIGHKSTDCRAPKKGKKKDQANMIESNKECGDLCAMFSECNLTGNPREWCMDSGATLNVCANKEFCFHSLQLK</sequence>
<keyword evidence="4" id="KW-0732">Signal</keyword>
<evidence type="ECO:0000313" key="8">
    <source>
        <dbReference type="EMBL" id="PHT63594.1"/>
    </source>
</evidence>
<reference evidence="8 9" key="1">
    <citation type="journal article" date="2014" name="Nat. Genet.">
        <title>Genome sequence of the hot pepper provides insights into the evolution of pungency in Capsicum species.</title>
        <authorList>
            <person name="Kim S."/>
            <person name="Park M."/>
            <person name="Yeom S.I."/>
            <person name="Kim Y.M."/>
            <person name="Lee J.M."/>
            <person name="Lee H.A."/>
            <person name="Seo E."/>
            <person name="Choi J."/>
            <person name="Cheong K."/>
            <person name="Kim K.T."/>
            <person name="Jung K."/>
            <person name="Lee G.W."/>
            <person name="Oh S.K."/>
            <person name="Bae C."/>
            <person name="Kim S.B."/>
            <person name="Lee H.Y."/>
            <person name="Kim S.Y."/>
            <person name="Kim M.S."/>
            <person name="Kang B.C."/>
            <person name="Jo Y.D."/>
            <person name="Yang H.B."/>
            <person name="Jeong H.J."/>
            <person name="Kang W.H."/>
            <person name="Kwon J.K."/>
            <person name="Shin C."/>
            <person name="Lim J.Y."/>
            <person name="Park J.H."/>
            <person name="Huh J.H."/>
            <person name="Kim J.S."/>
            <person name="Kim B.D."/>
            <person name="Cohen O."/>
            <person name="Paran I."/>
            <person name="Suh M.C."/>
            <person name="Lee S.B."/>
            <person name="Kim Y.K."/>
            <person name="Shin Y."/>
            <person name="Noh S.J."/>
            <person name="Park J."/>
            <person name="Seo Y.S."/>
            <person name="Kwon S.Y."/>
            <person name="Kim H.A."/>
            <person name="Park J.M."/>
            <person name="Kim H.J."/>
            <person name="Choi S.B."/>
            <person name="Bosland P.W."/>
            <person name="Reeves G."/>
            <person name="Jo S.H."/>
            <person name="Lee B.W."/>
            <person name="Cho H.T."/>
            <person name="Choi H.S."/>
            <person name="Lee M.S."/>
            <person name="Yu Y."/>
            <person name="Do Choi Y."/>
            <person name="Park B.S."/>
            <person name="van Deynze A."/>
            <person name="Ashrafi H."/>
            <person name="Hill T."/>
            <person name="Kim W.T."/>
            <person name="Pai H.S."/>
            <person name="Ahn H.K."/>
            <person name="Yeam I."/>
            <person name="Giovannoni J.J."/>
            <person name="Rose J.K."/>
            <person name="Sorensen I."/>
            <person name="Lee S.J."/>
            <person name="Kim R.W."/>
            <person name="Choi I.Y."/>
            <person name="Choi B.S."/>
            <person name="Lim J.S."/>
            <person name="Lee Y.H."/>
            <person name="Choi D."/>
        </authorList>
    </citation>
    <scope>NUCLEOTIDE SEQUENCE [LARGE SCALE GENOMIC DNA]</scope>
    <source>
        <strain evidence="9">cv. CM334</strain>
    </source>
</reference>
<keyword evidence="3" id="KW-0433">Leucine-rich repeat</keyword>
<evidence type="ECO:0000256" key="4">
    <source>
        <dbReference type="ARBA" id="ARBA00022729"/>
    </source>
</evidence>
<dbReference type="PANTHER" id="PTHR48065:SF71">
    <property type="entry name" value="LRR RECEPTOR-LIKE KINASE FAMILY PROTEIN"/>
    <property type="match status" value="1"/>
</dbReference>
<keyword evidence="9" id="KW-1185">Reference proteome</keyword>
<reference evidence="8 9" key="2">
    <citation type="journal article" date="2017" name="Genome Biol.">
        <title>New reference genome sequences of hot pepper reveal the massive evolution of plant disease-resistance genes by retroduplication.</title>
        <authorList>
            <person name="Kim S."/>
            <person name="Park J."/>
            <person name="Yeom S.I."/>
            <person name="Kim Y.M."/>
            <person name="Seo E."/>
            <person name="Kim K.T."/>
            <person name="Kim M.S."/>
            <person name="Lee J.M."/>
            <person name="Cheong K."/>
            <person name="Shin H.S."/>
            <person name="Kim S.B."/>
            <person name="Han K."/>
            <person name="Lee J."/>
            <person name="Park M."/>
            <person name="Lee H.A."/>
            <person name="Lee H.Y."/>
            <person name="Lee Y."/>
            <person name="Oh S."/>
            <person name="Lee J.H."/>
            <person name="Choi E."/>
            <person name="Choi E."/>
            <person name="Lee S.E."/>
            <person name="Jeon J."/>
            <person name="Kim H."/>
            <person name="Choi G."/>
            <person name="Song H."/>
            <person name="Lee J."/>
            <person name="Lee S.C."/>
            <person name="Kwon J.K."/>
            <person name="Lee H.Y."/>
            <person name="Koo N."/>
            <person name="Hong Y."/>
            <person name="Kim R.W."/>
            <person name="Kang W.H."/>
            <person name="Huh J.H."/>
            <person name="Kang B.C."/>
            <person name="Yang T.J."/>
            <person name="Lee Y.H."/>
            <person name="Bennetzen J.L."/>
            <person name="Choi D."/>
        </authorList>
    </citation>
    <scope>NUCLEOTIDE SEQUENCE [LARGE SCALE GENOMIC DNA]</scope>
    <source>
        <strain evidence="9">cv. CM334</strain>
    </source>
</reference>
<dbReference type="Pfam" id="PF13855">
    <property type="entry name" value="LRR_8"/>
    <property type="match status" value="2"/>
</dbReference>
<proteinExistence type="predicted"/>
<evidence type="ECO:0000256" key="2">
    <source>
        <dbReference type="ARBA" id="ARBA00022475"/>
    </source>
</evidence>
<dbReference type="GO" id="GO:0005886">
    <property type="term" value="C:plasma membrane"/>
    <property type="evidence" value="ECO:0007669"/>
    <property type="project" value="UniProtKB-SubCell"/>
</dbReference>
<accession>A0A2G2Y1I1</accession>
<evidence type="ECO:0000256" key="5">
    <source>
        <dbReference type="ARBA" id="ARBA00022737"/>
    </source>
</evidence>
<dbReference type="Gramene" id="PHT63594">
    <property type="protein sequence ID" value="PHT63594"/>
    <property type="gene ID" value="T459_32529"/>
</dbReference>
<comment type="caution">
    <text evidence="8">The sequence shown here is derived from an EMBL/GenBank/DDBJ whole genome shotgun (WGS) entry which is preliminary data.</text>
</comment>
<dbReference type="OMA" id="NADMCAV"/>
<dbReference type="EMBL" id="AYRZ02000027">
    <property type="protein sequence ID" value="PHT63594.1"/>
    <property type="molecule type" value="Genomic_DNA"/>
</dbReference>
<keyword evidence="2" id="KW-1003">Cell membrane</keyword>
<dbReference type="Proteomes" id="UP000222542">
    <property type="component" value="Unassembled WGS sequence"/>
</dbReference>
<dbReference type="FunFam" id="3.80.10.10:FF:000041">
    <property type="entry name" value="LRR receptor-like serine/threonine-protein kinase ERECTA"/>
    <property type="match status" value="1"/>
</dbReference>